<dbReference type="PANTHER" id="PTHR37825">
    <property type="entry name" value="TRNA(MET) CYTIDINE ACETATE LIGASE"/>
    <property type="match status" value="1"/>
</dbReference>
<comment type="catalytic activity">
    <reaction evidence="3">
        <text>cytidine(34) in elongator tRNA(Met) + acetate + ATP = N(4)-acetylcytidine(34) in elongator tRNA(Met) + AMP + diphosphate</text>
        <dbReference type="Rhea" id="RHEA:58144"/>
        <dbReference type="Rhea" id="RHEA-COMP:10693"/>
        <dbReference type="Rhea" id="RHEA-COMP:10694"/>
        <dbReference type="ChEBI" id="CHEBI:30089"/>
        <dbReference type="ChEBI" id="CHEBI:30616"/>
        <dbReference type="ChEBI" id="CHEBI:33019"/>
        <dbReference type="ChEBI" id="CHEBI:74900"/>
        <dbReference type="ChEBI" id="CHEBI:82748"/>
        <dbReference type="ChEBI" id="CHEBI:456215"/>
    </reaction>
</comment>
<evidence type="ECO:0000313" key="4">
    <source>
        <dbReference type="EMBL" id="OJG15347.1"/>
    </source>
</evidence>
<dbReference type="RefSeq" id="WP_071864730.1">
    <property type="nucleotide sequence ID" value="NZ_JBHLVQ010000012.1"/>
</dbReference>
<dbReference type="GO" id="GO:0000049">
    <property type="term" value="F:tRNA binding"/>
    <property type="evidence" value="ECO:0007669"/>
    <property type="project" value="UniProtKB-KW"/>
</dbReference>
<dbReference type="Proteomes" id="UP000182835">
    <property type="component" value="Unassembled WGS sequence"/>
</dbReference>
<keyword evidence="3" id="KW-0547">Nucleotide-binding</keyword>
<feature type="binding site" evidence="3">
    <location>
        <position position="101"/>
    </location>
    <ligand>
        <name>ATP</name>
        <dbReference type="ChEBI" id="CHEBI:30616"/>
    </ligand>
</feature>
<dbReference type="Gene3D" id="3.40.50.620">
    <property type="entry name" value="HUPs"/>
    <property type="match status" value="1"/>
</dbReference>
<dbReference type="SUPFAM" id="SSF52374">
    <property type="entry name" value="Nucleotidylyl transferase"/>
    <property type="match status" value="1"/>
</dbReference>
<evidence type="ECO:0000313" key="5">
    <source>
        <dbReference type="Proteomes" id="UP000182835"/>
    </source>
</evidence>
<comment type="function">
    <text evidence="3">Catalyzes the formation of N(4)-acetylcytidine (ac(4)C) at the wobble position of elongator tRNA(Met), using acetate and ATP as substrates. First activates an acetate ion to form acetyladenylate (Ac-AMP) and then transfers the acetyl group to tRNA to form ac(4)C34.</text>
</comment>
<gene>
    <name evidence="3" type="primary">tmcAL</name>
    <name evidence="4" type="ORF">RU96_GL002398</name>
</gene>
<dbReference type="AlphaFoldDB" id="A0A1L8R6G7"/>
<dbReference type="InterPro" id="IPR014729">
    <property type="entry name" value="Rossmann-like_a/b/a_fold"/>
</dbReference>
<comment type="caution">
    <text evidence="4">The sequence shown here is derived from an EMBL/GenBank/DDBJ whole genome shotgun (WGS) entry which is preliminary data.</text>
</comment>
<name>A0A1L8R6G7_9ENTE</name>
<comment type="subcellular location">
    <subcellularLocation>
        <location evidence="3">Cytoplasm</location>
    </subcellularLocation>
</comment>
<organism evidence="4 5">
    <name type="scientific">Enterococcus canintestini</name>
    <dbReference type="NCBI Taxonomy" id="317010"/>
    <lineage>
        <taxon>Bacteria</taxon>
        <taxon>Bacillati</taxon>
        <taxon>Bacillota</taxon>
        <taxon>Bacilli</taxon>
        <taxon>Lactobacillales</taxon>
        <taxon>Enterococcaceae</taxon>
        <taxon>Enterococcus</taxon>
    </lineage>
</organism>
<dbReference type="GO" id="GO:0016879">
    <property type="term" value="F:ligase activity, forming carbon-nitrogen bonds"/>
    <property type="evidence" value="ECO:0007669"/>
    <property type="project" value="UniProtKB-UniRule"/>
</dbReference>
<dbReference type="GO" id="GO:0006400">
    <property type="term" value="P:tRNA modification"/>
    <property type="evidence" value="ECO:0007669"/>
    <property type="project" value="UniProtKB-UniRule"/>
</dbReference>
<evidence type="ECO:0000256" key="2">
    <source>
        <dbReference type="ARBA" id="ARBA00022694"/>
    </source>
</evidence>
<dbReference type="PANTHER" id="PTHR37825:SF1">
    <property type="entry name" value="TRNA(MET) CYTIDINE ACETATE LIGASE"/>
    <property type="match status" value="1"/>
</dbReference>
<reference evidence="4 5" key="1">
    <citation type="submission" date="2014-12" db="EMBL/GenBank/DDBJ databases">
        <title>Draft genome sequences of 29 type strains of Enterococci.</title>
        <authorList>
            <person name="Zhong Z."/>
            <person name="Sun Z."/>
            <person name="Liu W."/>
            <person name="Zhang W."/>
            <person name="Zhang H."/>
        </authorList>
    </citation>
    <scope>NUCLEOTIDE SEQUENCE [LARGE SCALE GENOMIC DNA]</scope>
    <source>
        <strain evidence="4 5">DSM 21207</strain>
    </source>
</reference>
<keyword evidence="3" id="KW-0694">RNA-binding</keyword>
<feature type="binding site" evidence="3">
    <location>
        <position position="186"/>
    </location>
    <ligand>
        <name>ATP</name>
        <dbReference type="ChEBI" id="CHEBI:30616"/>
    </ligand>
</feature>
<proteinExistence type="inferred from homology"/>
<comment type="similarity">
    <text evidence="3">Belongs to the TmcAL family.</text>
</comment>
<dbReference type="Pfam" id="PF05636">
    <property type="entry name" value="HIGH_NTase1"/>
    <property type="match status" value="1"/>
</dbReference>
<dbReference type="GO" id="GO:0005737">
    <property type="term" value="C:cytoplasm"/>
    <property type="evidence" value="ECO:0007669"/>
    <property type="project" value="UniProtKB-SubCell"/>
</dbReference>
<sequence length="387" mass="44105">MKACGVIVEYNPFHNGHLYHLKKAREKSQADVMVAVMSGNFLQRGEPAVVDKWQRAQAALSNGADLVVELPFQYACQAADIFANGSVQTLAQLQCESLCFGTDYETSFDYNYFGHQLNFRAEEVAALFKEKADQKRTYPQIMQEVYQTLFALPPVEQVLPNHILGLSYAKENAQLPKPMNLIAIKRQKAGYHDLAVTDEKIASATAIRRLLATNENVADFVPEEMAQALKQPAISWQQFWPYLRYRLISSTVEELLVIYQMELGLALKLKEVAVKQSEFTTFLKDVKSKHFTVTRIQRQLCYVLLNIRTKEITNAWENNYLRILGFTANGQKYLNQIKKNVTWPILARVGKSGAKQVPLTLRSDEVYRLASKEIKEQNFGQMPLIVN</sequence>
<accession>A0A1L8R6G7</accession>
<keyword evidence="3" id="KW-0963">Cytoplasm</keyword>
<evidence type="ECO:0000256" key="1">
    <source>
        <dbReference type="ARBA" id="ARBA00022598"/>
    </source>
</evidence>
<feature type="binding site" evidence="3">
    <location>
        <begin position="7"/>
        <end position="20"/>
    </location>
    <ligand>
        <name>ATP</name>
        <dbReference type="ChEBI" id="CHEBI:30616"/>
    </ligand>
</feature>
<feature type="binding site" evidence="3">
    <location>
        <position position="161"/>
    </location>
    <ligand>
        <name>ATP</name>
        <dbReference type="ChEBI" id="CHEBI:30616"/>
    </ligand>
</feature>
<dbReference type="NCBIfam" id="NF010191">
    <property type="entry name" value="PRK13670.1"/>
    <property type="match status" value="1"/>
</dbReference>
<dbReference type="OrthoDB" id="9769796at2"/>
<protein>
    <recommendedName>
        <fullName evidence="3">tRNA(Met) cytidine acetate ligase</fullName>
        <ecNumber evidence="3">6.3.4.-</ecNumber>
    </recommendedName>
</protein>
<dbReference type="InterPro" id="IPR008513">
    <property type="entry name" value="tRNA(Met)_cyd_acetate_ligase"/>
</dbReference>
<comment type="caution">
    <text evidence="3">Lacks conserved residue(s) required for the propagation of feature annotation.</text>
</comment>
<dbReference type="STRING" id="317010.RU96_GL002398"/>
<dbReference type="HAMAP" id="MF_01539">
    <property type="entry name" value="TmcAL"/>
    <property type="match status" value="1"/>
</dbReference>
<keyword evidence="1 3" id="KW-0436">Ligase</keyword>
<evidence type="ECO:0000256" key="3">
    <source>
        <dbReference type="HAMAP-Rule" id="MF_01539"/>
    </source>
</evidence>
<dbReference type="EC" id="6.3.4.-" evidence="3"/>
<keyword evidence="3" id="KW-0820">tRNA-binding</keyword>
<keyword evidence="2 3" id="KW-0819">tRNA processing</keyword>
<keyword evidence="3" id="KW-0067">ATP-binding</keyword>
<dbReference type="EMBL" id="JXKG01000008">
    <property type="protein sequence ID" value="OJG15347.1"/>
    <property type="molecule type" value="Genomic_DNA"/>
</dbReference>
<dbReference type="GO" id="GO:0005524">
    <property type="term" value="F:ATP binding"/>
    <property type="evidence" value="ECO:0007669"/>
    <property type="project" value="UniProtKB-KW"/>
</dbReference>